<name>A0A6A5QAS0_AMPQU</name>
<reference evidence="1" key="1">
    <citation type="journal article" date="2020" name="Stud. Mycol.">
        <title>101 Dothideomycetes genomes: a test case for predicting lifestyles and emergence of pathogens.</title>
        <authorList>
            <person name="Haridas S."/>
            <person name="Albert R."/>
            <person name="Binder M."/>
            <person name="Bloem J."/>
            <person name="Labutti K."/>
            <person name="Salamov A."/>
            <person name="Andreopoulos B."/>
            <person name="Baker S."/>
            <person name="Barry K."/>
            <person name="Bills G."/>
            <person name="Bluhm B."/>
            <person name="Cannon C."/>
            <person name="Castanera R."/>
            <person name="Culley D."/>
            <person name="Daum C."/>
            <person name="Ezra D."/>
            <person name="Gonzalez J."/>
            <person name="Henrissat B."/>
            <person name="Kuo A."/>
            <person name="Liang C."/>
            <person name="Lipzen A."/>
            <person name="Lutzoni F."/>
            <person name="Magnuson J."/>
            <person name="Mondo S."/>
            <person name="Nolan M."/>
            <person name="Ohm R."/>
            <person name="Pangilinan J."/>
            <person name="Park H.-J."/>
            <person name="Ramirez L."/>
            <person name="Alfaro M."/>
            <person name="Sun H."/>
            <person name="Tritt A."/>
            <person name="Yoshinaga Y."/>
            <person name="Zwiers L.-H."/>
            <person name="Turgeon B."/>
            <person name="Goodwin S."/>
            <person name="Spatafora J."/>
            <person name="Crous P."/>
            <person name="Grigoriev I."/>
        </authorList>
    </citation>
    <scope>NUCLEOTIDE SEQUENCE</scope>
    <source>
        <strain evidence="1">HMLAC05119</strain>
    </source>
</reference>
<organism evidence="1 2">
    <name type="scientific">Ampelomyces quisqualis</name>
    <name type="common">Powdery mildew agent</name>
    <dbReference type="NCBI Taxonomy" id="50730"/>
    <lineage>
        <taxon>Eukaryota</taxon>
        <taxon>Fungi</taxon>
        <taxon>Dikarya</taxon>
        <taxon>Ascomycota</taxon>
        <taxon>Pezizomycotina</taxon>
        <taxon>Dothideomycetes</taxon>
        <taxon>Pleosporomycetidae</taxon>
        <taxon>Pleosporales</taxon>
        <taxon>Pleosporineae</taxon>
        <taxon>Phaeosphaeriaceae</taxon>
        <taxon>Ampelomyces</taxon>
    </lineage>
</organism>
<protein>
    <submittedName>
        <fullName evidence="1">Uncharacterized protein</fullName>
    </submittedName>
</protein>
<evidence type="ECO:0000313" key="1">
    <source>
        <dbReference type="EMBL" id="KAF1911614.1"/>
    </source>
</evidence>
<dbReference type="AlphaFoldDB" id="A0A6A5QAS0"/>
<evidence type="ECO:0000313" key="2">
    <source>
        <dbReference type="Proteomes" id="UP000800096"/>
    </source>
</evidence>
<dbReference type="Proteomes" id="UP000800096">
    <property type="component" value="Unassembled WGS sequence"/>
</dbReference>
<gene>
    <name evidence="1" type="ORF">BDU57DRAFT_524200</name>
</gene>
<sequence length="62" mass="6683">MQYSINTAAVGELQTRPGFLMVFGYEYPTSPLDDGIDVKIAQALCSSSPMHGLLSNSSWQAS</sequence>
<accession>A0A6A5QAS0</accession>
<proteinExistence type="predicted"/>
<keyword evidence="2" id="KW-1185">Reference proteome</keyword>
<dbReference type="EMBL" id="ML979143">
    <property type="protein sequence ID" value="KAF1911614.1"/>
    <property type="molecule type" value="Genomic_DNA"/>
</dbReference>